<keyword evidence="2 6" id="KW-0689">Ribosomal protein</keyword>
<reference evidence="6 7" key="1">
    <citation type="journal article" date="2022" name="Nat. Microbiol.">
        <title>The microbiome of a bacterivorous marine choanoflagellate contains a resource-demanding obligate bacterial associate.</title>
        <authorList>
            <person name="Needham D.M."/>
            <person name="Poirier C."/>
            <person name="Bachy C."/>
            <person name="George E.E."/>
            <person name="Wilken S."/>
            <person name="Yung C.C.M."/>
            <person name="Limardo A.J."/>
            <person name="Morando M."/>
            <person name="Sudek L."/>
            <person name="Malmstrom R.R."/>
            <person name="Keeling P.J."/>
            <person name="Santoro A.E."/>
            <person name="Worden A.Z."/>
        </authorList>
    </citation>
    <scope>NUCLEOTIDE SEQUENCE [LARGE SCALE GENOMIC DNA]</scope>
    <source>
        <strain evidence="6 7">Comchoano-2</strain>
    </source>
</reference>
<dbReference type="EMBL" id="JAKUDN010000002">
    <property type="protein sequence ID" value="MCP8352487.1"/>
    <property type="molecule type" value="Genomic_DNA"/>
</dbReference>
<comment type="similarity">
    <text evidence="1">Belongs to the universal ribosomal protein uL4 family.</text>
</comment>
<dbReference type="NCBIfam" id="TIGR03953">
    <property type="entry name" value="rplD_bact"/>
    <property type="match status" value="1"/>
</dbReference>
<proteinExistence type="inferred from homology"/>
<evidence type="ECO:0000256" key="3">
    <source>
        <dbReference type="ARBA" id="ARBA00023274"/>
    </source>
</evidence>
<evidence type="ECO:0000313" key="6">
    <source>
        <dbReference type="EMBL" id="MCP8352487.1"/>
    </source>
</evidence>
<dbReference type="RefSeq" id="WP_258569592.1">
    <property type="nucleotide sequence ID" value="NZ_JAKUDN010000002.1"/>
</dbReference>
<dbReference type="InterPro" id="IPR002136">
    <property type="entry name" value="Ribosomal_uL4"/>
</dbReference>
<dbReference type="SUPFAM" id="SSF52166">
    <property type="entry name" value="Ribosomal protein L4"/>
    <property type="match status" value="1"/>
</dbReference>
<dbReference type="PANTHER" id="PTHR10746:SF6">
    <property type="entry name" value="LARGE RIBOSOMAL SUBUNIT PROTEIN UL4M"/>
    <property type="match status" value="1"/>
</dbReference>
<dbReference type="GO" id="GO:0005840">
    <property type="term" value="C:ribosome"/>
    <property type="evidence" value="ECO:0007669"/>
    <property type="project" value="UniProtKB-KW"/>
</dbReference>
<evidence type="ECO:0000313" key="7">
    <source>
        <dbReference type="Proteomes" id="UP001320768"/>
    </source>
</evidence>
<comment type="caution">
    <text evidence="6">The sequence shown here is derived from an EMBL/GenBank/DDBJ whole genome shotgun (WGS) entry which is preliminary data.</text>
</comment>
<dbReference type="PANTHER" id="PTHR10746">
    <property type="entry name" value="50S RIBOSOMAL PROTEIN L4"/>
    <property type="match status" value="1"/>
</dbReference>
<evidence type="ECO:0000256" key="4">
    <source>
        <dbReference type="ARBA" id="ARBA00035244"/>
    </source>
</evidence>
<dbReference type="InterPro" id="IPR013005">
    <property type="entry name" value="Ribosomal_uL4-like"/>
</dbReference>
<dbReference type="Proteomes" id="UP001320768">
    <property type="component" value="Unassembled WGS sequence"/>
</dbReference>
<dbReference type="InterPro" id="IPR023574">
    <property type="entry name" value="Ribosomal_uL4_dom_sf"/>
</dbReference>
<dbReference type="Gene3D" id="3.40.1370.10">
    <property type="match status" value="1"/>
</dbReference>
<sequence>MKVAMQDNKKSSVDFSPSVFGVDTNPTVVWKVITIYTKKRITTSANKSRSDVAFSGKKPWQQKGLGRARAGTKASPIWRKGGVTFAKTSIDYRSKYKINKKEYRQAIRVMLSDHMREGRIKLVSELNVTEAKTKSFKQLMTGLDFVKAGKPNNWTGLIIVGDLSESMYLASSNLYEYMLTDVRSLDPLSLKHASELLITREALKQIEEWLS</sequence>
<dbReference type="Pfam" id="PF00573">
    <property type="entry name" value="Ribosomal_L4"/>
    <property type="match status" value="1"/>
</dbReference>
<name>A0ABT1L5R3_9GAMM</name>
<accession>A0ABT1L5R3</accession>
<evidence type="ECO:0000256" key="1">
    <source>
        <dbReference type="ARBA" id="ARBA00010528"/>
    </source>
</evidence>
<evidence type="ECO:0000256" key="5">
    <source>
        <dbReference type="ARBA" id="ARBA00035462"/>
    </source>
</evidence>
<gene>
    <name evidence="6" type="primary">rplD</name>
    <name evidence="6" type="ORF">MKS91_04215</name>
</gene>
<organism evidence="6 7">
    <name type="scientific">Candidatus Synchoanobacter obligatus</name>
    <dbReference type="NCBI Taxonomy" id="2919597"/>
    <lineage>
        <taxon>Bacteria</taxon>
        <taxon>Pseudomonadati</taxon>
        <taxon>Pseudomonadota</taxon>
        <taxon>Gammaproteobacteria</taxon>
        <taxon>Candidatus Comchoanobacterales</taxon>
        <taxon>Candidatus Comchoanobacteraceae</taxon>
        <taxon>Candidatus Synchoanobacter</taxon>
    </lineage>
</organism>
<keyword evidence="3" id="KW-0687">Ribonucleoprotein</keyword>
<keyword evidence="7" id="KW-1185">Reference proteome</keyword>
<protein>
    <recommendedName>
        <fullName evidence="4">Large ribosomal subunit protein uL4</fullName>
    </recommendedName>
    <alternativeName>
        <fullName evidence="5">50S ribosomal protein L4</fullName>
    </alternativeName>
</protein>
<evidence type="ECO:0000256" key="2">
    <source>
        <dbReference type="ARBA" id="ARBA00022980"/>
    </source>
</evidence>